<accession>A0A9N9QD46</accession>
<sequence length="196" mass="23251">MEDKTKRRSTQELLSHHPIQMDRTLLLYYFPYKEEDDRHPTENILWERLKPAIKHLNLEDLATDPDCKICSRPLGEREELEAREPYETTFHNSGWNDSPIVLPCKHIVGYHCLRRKIHDWDWNACRERVENPGPLIVCPVCEEELNVVGDRVLFEDGEELRWLDELDPLLVEDSTILAEINKNTSPWWLEILRGKE</sequence>
<proteinExistence type="predicted"/>
<dbReference type="EMBL" id="CAJVRM010000738">
    <property type="protein sequence ID" value="CAG8983774.1"/>
    <property type="molecule type" value="Genomic_DNA"/>
</dbReference>
<evidence type="ECO:0000313" key="2">
    <source>
        <dbReference type="Proteomes" id="UP000701801"/>
    </source>
</evidence>
<organism evidence="1 2">
    <name type="scientific">Hymenoscyphus albidus</name>
    <dbReference type="NCBI Taxonomy" id="595503"/>
    <lineage>
        <taxon>Eukaryota</taxon>
        <taxon>Fungi</taxon>
        <taxon>Dikarya</taxon>
        <taxon>Ascomycota</taxon>
        <taxon>Pezizomycotina</taxon>
        <taxon>Leotiomycetes</taxon>
        <taxon>Helotiales</taxon>
        <taxon>Helotiaceae</taxon>
        <taxon>Hymenoscyphus</taxon>
    </lineage>
</organism>
<name>A0A9N9QD46_9HELO</name>
<dbReference type="SUPFAM" id="SSF57850">
    <property type="entry name" value="RING/U-box"/>
    <property type="match status" value="1"/>
</dbReference>
<gene>
    <name evidence="1" type="ORF">HYALB_00010414</name>
</gene>
<reference evidence="1" key="1">
    <citation type="submission" date="2021-07" db="EMBL/GenBank/DDBJ databases">
        <authorList>
            <person name="Durling M."/>
        </authorList>
    </citation>
    <scope>NUCLEOTIDE SEQUENCE</scope>
</reference>
<evidence type="ECO:0000313" key="1">
    <source>
        <dbReference type="EMBL" id="CAG8983774.1"/>
    </source>
</evidence>
<dbReference type="Proteomes" id="UP000701801">
    <property type="component" value="Unassembled WGS sequence"/>
</dbReference>
<dbReference type="Gene3D" id="3.30.40.10">
    <property type="entry name" value="Zinc/RING finger domain, C3HC4 (zinc finger)"/>
    <property type="match status" value="1"/>
</dbReference>
<protein>
    <submittedName>
        <fullName evidence="1">Uncharacterized protein</fullName>
    </submittedName>
</protein>
<dbReference type="InterPro" id="IPR013083">
    <property type="entry name" value="Znf_RING/FYVE/PHD"/>
</dbReference>
<keyword evidence="2" id="KW-1185">Reference proteome</keyword>
<comment type="caution">
    <text evidence="1">The sequence shown here is derived from an EMBL/GenBank/DDBJ whole genome shotgun (WGS) entry which is preliminary data.</text>
</comment>
<dbReference type="AlphaFoldDB" id="A0A9N9QD46"/>